<keyword evidence="5 6" id="KW-0413">Isomerase</keyword>
<evidence type="ECO:0000256" key="7">
    <source>
        <dbReference type="PIRSR" id="PIRSR613078-1"/>
    </source>
</evidence>
<evidence type="ECO:0000313" key="12">
    <source>
        <dbReference type="Proteomes" id="UP000094067"/>
    </source>
</evidence>
<accession>A0A1E3A2T2</accession>
<comment type="catalytic activity">
    <reaction evidence="1 6 10">
        <text>(2R)-2-phosphoglycerate = (2R)-3-phosphoglycerate</text>
        <dbReference type="Rhea" id="RHEA:15901"/>
        <dbReference type="ChEBI" id="CHEBI:58272"/>
        <dbReference type="ChEBI" id="CHEBI:58289"/>
        <dbReference type="EC" id="5.4.2.11"/>
    </reaction>
</comment>
<dbReference type="CDD" id="cd07067">
    <property type="entry name" value="HP_PGM_like"/>
    <property type="match status" value="1"/>
</dbReference>
<dbReference type="Gene3D" id="3.40.50.1240">
    <property type="entry name" value="Phosphoglycerate mutase-like"/>
    <property type="match status" value="1"/>
</dbReference>
<dbReference type="UniPathway" id="UPA00109">
    <property type="reaction ID" value="UER00186"/>
</dbReference>
<dbReference type="SUPFAM" id="SSF53254">
    <property type="entry name" value="Phosphoglycerate mutase-like"/>
    <property type="match status" value="1"/>
</dbReference>
<keyword evidence="3 6" id="KW-0312">Gluconeogenesis</keyword>
<evidence type="ECO:0000256" key="4">
    <source>
        <dbReference type="ARBA" id="ARBA00023152"/>
    </source>
</evidence>
<dbReference type="GO" id="GO:0006096">
    <property type="term" value="P:glycolytic process"/>
    <property type="evidence" value="ECO:0007669"/>
    <property type="project" value="UniProtKB-UniRule"/>
</dbReference>
<dbReference type="FunFam" id="3.40.50.1240:FF:000003">
    <property type="entry name" value="2,3-bisphosphoglycerate-dependent phosphoglycerate mutase"/>
    <property type="match status" value="1"/>
</dbReference>
<dbReference type="PROSITE" id="PS00175">
    <property type="entry name" value="PG_MUTASE"/>
    <property type="match status" value="1"/>
</dbReference>
<feature type="binding site" evidence="6 8">
    <location>
        <begin position="113"/>
        <end position="114"/>
    </location>
    <ligand>
        <name>substrate</name>
    </ligand>
</feature>
<dbReference type="NCBIfam" id="TIGR01258">
    <property type="entry name" value="pgm_1"/>
    <property type="match status" value="1"/>
</dbReference>
<dbReference type="InterPro" id="IPR005952">
    <property type="entry name" value="Phosphogly_mut1"/>
</dbReference>
<comment type="function">
    <text evidence="6 10">Catalyzes the interconversion of 2-phosphoglycerate and 3-phosphoglycerate.</text>
</comment>
<feature type="binding site" evidence="6 8">
    <location>
        <position position="59"/>
    </location>
    <ligand>
        <name>substrate</name>
    </ligand>
</feature>
<feature type="binding site" evidence="6 8">
    <location>
        <position position="97"/>
    </location>
    <ligand>
        <name>substrate</name>
    </ligand>
</feature>
<reference evidence="11 12" key="1">
    <citation type="submission" date="2016-07" db="EMBL/GenBank/DDBJ databases">
        <title>Characterization of isolates of Eisenbergiella tayi derived from blood cultures, using whole genome sequencing.</title>
        <authorList>
            <person name="Burdz T."/>
            <person name="Wiebe D."/>
            <person name="Huynh C."/>
            <person name="Bernard K."/>
        </authorList>
    </citation>
    <scope>NUCLEOTIDE SEQUENCE [LARGE SCALE GENOMIC DNA]</scope>
    <source>
        <strain evidence="11 12">NML 110608</strain>
    </source>
</reference>
<dbReference type="AlphaFoldDB" id="A0A1E3A2T2"/>
<feature type="binding site" evidence="6 8">
    <location>
        <begin position="7"/>
        <end position="14"/>
    </location>
    <ligand>
        <name>substrate</name>
    </ligand>
</feature>
<dbReference type="Proteomes" id="UP000094067">
    <property type="component" value="Unassembled WGS sequence"/>
</dbReference>
<dbReference type="SMART" id="SM00855">
    <property type="entry name" value="PGAM"/>
    <property type="match status" value="1"/>
</dbReference>
<evidence type="ECO:0000256" key="1">
    <source>
        <dbReference type="ARBA" id="ARBA00000380"/>
    </source>
</evidence>
<organism evidence="11 12">
    <name type="scientific">Eisenbergiella tayi</name>
    <dbReference type="NCBI Taxonomy" id="1432052"/>
    <lineage>
        <taxon>Bacteria</taxon>
        <taxon>Bacillati</taxon>
        <taxon>Bacillota</taxon>
        <taxon>Clostridia</taxon>
        <taxon>Lachnospirales</taxon>
        <taxon>Lachnospiraceae</taxon>
        <taxon>Eisenbergiella</taxon>
    </lineage>
</organism>
<feature type="active site" description="Proton donor/acceptor" evidence="6 7">
    <location>
        <position position="86"/>
    </location>
</feature>
<evidence type="ECO:0000256" key="10">
    <source>
        <dbReference type="RuleBase" id="RU004512"/>
    </source>
</evidence>
<comment type="pathway">
    <text evidence="6 10">Carbohydrate degradation; glycolysis; pyruvate from D-glyceraldehyde 3-phosphate: step 3/5.</text>
</comment>
<dbReference type="Pfam" id="PF00300">
    <property type="entry name" value="His_Phos_1"/>
    <property type="match status" value="2"/>
</dbReference>
<dbReference type="InterPro" id="IPR001345">
    <property type="entry name" value="PG/BPGM_mutase_AS"/>
</dbReference>
<evidence type="ECO:0000256" key="5">
    <source>
        <dbReference type="ARBA" id="ARBA00023235"/>
    </source>
</evidence>
<evidence type="ECO:0000256" key="3">
    <source>
        <dbReference type="ARBA" id="ARBA00022432"/>
    </source>
</evidence>
<dbReference type="PIRSF" id="PIRSF000709">
    <property type="entry name" value="6PFK_2-Ptase"/>
    <property type="match status" value="1"/>
</dbReference>
<evidence type="ECO:0000256" key="8">
    <source>
        <dbReference type="PIRSR" id="PIRSR613078-2"/>
    </source>
</evidence>
<evidence type="ECO:0000256" key="6">
    <source>
        <dbReference type="HAMAP-Rule" id="MF_01039"/>
    </source>
</evidence>
<comment type="caution">
    <text evidence="11">The sequence shown here is derived from an EMBL/GenBank/DDBJ whole genome shotgun (WGS) entry which is preliminary data.</text>
</comment>
<dbReference type="InterPro" id="IPR029033">
    <property type="entry name" value="His_PPase_superfam"/>
</dbReference>
<evidence type="ECO:0000256" key="2">
    <source>
        <dbReference type="ARBA" id="ARBA00006717"/>
    </source>
</evidence>
<keyword evidence="4 6" id="KW-0324">Glycolysis</keyword>
<dbReference type="EC" id="5.4.2.11" evidence="6 10"/>
<feature type="binding site" evidence="6 8">
    <location>
        <begin position="20"/>
        <end position="21"/>
    </location>
    <ligand>
        <name>substrate</name>
    </ligand>
</feature>
<feature type="binding site" evidence="6 8">
    <location>
        <begin position="185"/>
        <end position="186"/>
    </location>
    <ligand>
        <name>substrate</name>
    </ligand>
</feature>
<dbReference type="PANTHER" id="PTHR11931">
    <property type="entry name" value="PHOSPHOGLYCERATE MUTASE"/>
    <property type="match status" value="1"/>
</dbReference>
<feature type="active site" description="Tele-phosphohistidine intermediate" evidence="6 7">
    <location>
        <position position="8"/>
    </location>
</feature>
<evidence type="ECO:0000313" key="11">
    <source>
        <dbReference type="EMBL" id="ODM03050.1"/>
    </source>
</evidence>
<comment type="similarity">
    <text evidence="2 6">Belongs to the phosphoglycerate mutase family. BPG-dependent PGAM subfamily.</text>
</comment>
<protein>
    <recommendedName>
        <fullName evidence="6 10">2,3-bisphosphoglycerate-dependent phosphoglycerate mutase</fullName>
        <shortName evidence="6">BPG-dependent PGAM</shortName>
        <shortName evidence="6">PGAM</shortName>
        <shortName evidence="6">Phosphoglyceromutase</shortName>
        <shortName evidence="6">dPGM</shortName>
        <ecNumber evidence="6 10">5.4.2.11</ecNumber>
    </recommendedName>
</protein>
<dbReference type="GO" id="GO:0006094">
    <property type="term" value="P:gluconeogenesis"/>
    <property type="evidence" value="ECO:0007669"/>
    <property type="project" value="UniProtKB-UniRule"/>
</dbReference>
<feature type="binding site" evidence="6 8">
    <location>
        <begin position="86"/>
        <end position="89"/>
    </location>
    <ligand>
        <name>substrate</name>
    </ligand>
</feature>
<feature type="site" description="Transition state stabilizer" evidence="6 9">
    <location>
        <position position="184"/>
    </location>
</feature>
<dbReference type="EMBL" id="MCGH01000003">
    <property type="protein sequence ID" value="ODM03050.1"/>
    <property type="molecule type" value="Genomic_DNA"/>
</dbReference>
<dbReference type="PATRIC" id="fig|1432052.4.peg.4262"/>
<dbReference type="InterPro" id="IPR013078">
    <property type="entry name" value="His_Pase_superF_clade-1"/>
</dbReference>
<proteinExistence type="inferred from homology"/>
<dbReference type="RefSeq" id="WP_069153625.1">
    <property type="nucleotide sequence ID" value="NZ_MCGH01000003.1"/>
</dbReference>
<gene>
    <name evidence="11" type="primary">gpmA_2</name>
    <name evidence="6" type="synonym">gpmA</name>
    <name evidence="11" type="ORF">BEI61_03844</name>
</gene>
<name>A0A1E3A2T2_9FIRM</name>
<dbReference type="HAMAP" id="MF_01039">
    <property type="entry name" value="PGAM_GpmA"/>
    <property type="match status" value="1"/>
</dbReference>
<evidence type="ECO:0000256" key="9">
    <source>
        <dbReference type="PIRSR" id="PIRSR613078-3"/>
    </source>
</evidence>
<dbReference type="NCBIfam" id="NF010713">
    <property type="entry name" value="PRK14115.1"/>
    <property type="match status" value="1"/>
</dbReference>
<sequence length="253" mass="28975">MKLVLVRHGESIWNKENLFTGWTDVDLSETGEKEAADAGRTLLEQGYDFDFCYTSYLKRAIHTLDHILEEMDRCWLPVVKTWKLNERHYGALQGLNKSETALKYGEEQVKIWRRSFDIAPPFLEETDPRNPALQEQYRQEKSQSGDILPLGESLKDTIERVVPYYNDVILKSMKEGKRVLVAAHGNSIRALVQYFENLKPEEIVDVNIPTGIPLVYEFDEAGKFIKKEYLGDPEAIKSKMEKVAAQGSASKTS</sequence>
<dbReference type="GO" id="GO:0004619">
    <property type="term" value="F:phosphoglycerate mutase activity"/>
    <property type="evidence" value="ECO:0007669"/>
    <property type="project" value="UniProtKB-UniRule"/>
</dbReference>